<name>A0AAV7VNL7_PLEWA</name>
<evidence type="ECO:0000256" key="1">
    <source>
        <dbReference type="SAM" id="MobiDB-lite"/>
    </source>
</evidence>
<evidence type="ECO:0000313" key="3">
    <source>
        <dbReference type="Proteomes" id="UP001066276"/>
    </source>
</evidence>
<sequence>MADRRNDWSGEESRDYRNSERKRSRERTDGEQNERGKENLVVCIQGRNREASGVEEKRRPAWDHSDLWKPSRLQLP</sequence>
<gene>
    <name evidence="2" type="ORF">NDU88_005588</name>
</gene>
<feature type="compositionally biased region" description="Basic and acidic residues" evidence="1">
    <location>
        <begin position="1"/>
        <end position="38"/>
    </location>
</feature>
<dbReference type="EMBL" id="JANPWB010000003">
    <property type="protein sequence ID" value="KAJ1201782.1"/>
    <property type="molecule type" value="Genomic_DNA"/>
</dbReference>
<dbReference type="AlphaFoldDB" id="A0AAV7VNL7"/>
<feature type="compositionally biased region" description="Basic and acidic residues" evidence="1">
    <location>
        <begin position="47"/>
        <end position="69"/>
    </location>
</feature>
<keyword evidence="3" id="KW-1185">Reference proteome</keyword>
<accession>A0AAV7VNL7</accession>
<proteinExistence type="predicted"/>
<dbReference type="Proteomes" id="UP001066276">
    <property type="component" value="Chromosome 2_1"/>
</dbReference>
<feature type="region of interest" description="Disordered" evidence="1">
    <location>
        <begin position="1"/>
        <end position="76"/>
    </location>
</feature>
<reference evidence="2" key="1">
    <citation type="journal article" date="2022" name="bioRxiv">
        <title>Sequencing and chromosome-scale assembly of the giantPleurodeles waltlgenome.</title>
        <authorList>
            <person name="Brown T."/>
            <person name="Elewa A."/>
            <person name="Iarovenko S."/>
            <person name="Subramanian E."/>
            <person name="Araus A.J."/>
            <person name="Petzold A."/>
            <person name="Susuki M."/>
            <person name="Suzuki K.-i.T."/>
            <person name="Hayashi T."/>
            <person name="Toyoda A."/>
            <person name="Oliveira C."/>
            <person name="Osipova E."/>
            <person name="Leigh N.D."/>
            <person name="Simon A."/>
            <person name="Yun M.H."/>
        </authorList>
    </citation>
    <scope>NUCLEOTIDE SEQUENCE</scope>
    <source>
        <strain evidence="2">20211129_DDA</strain>
        <tissue evidence="2">Liver</tissue>
    </source>
</reference>
<protein>
    <submittedName>
        <fullName evidence="2">Uncharacterized protein</fullName>
    </submittedName>
</protein>
<comment type="caution">
    <text evidence="2">The sequence shown here is derived from an EMBL/GenBank/DDBJ whole genome shotgun (WGS) entry which is preliminary data.</text>
</comment>
<organism evidence="2 3">
    <name type="scientific">Pleurodeles waltl</name>
    <name type="common">Iberian ribbed newt</name>
    <dbReference type="NCBI Taxonomy" id="8319"/>
    <lineage>
        <taxon>Eukaryota</taxon>
        <taxon>Metazoa</taxon>
        <taxon>Chordata</taxon>
        <taxon>Craniata</taxon>
        <taxon>Vertebrata</taxon>
        <taxon>Euteleostomi</taxon>
        <taxon>Amphibia</taxon>
        <taxon>Batrachia</taxon>
        <taxon>Caudata</taxon>
        <taxon>Salamandroidea</taxon>
        <taxon>Salamandridae</taxon>
        <taxon>Pleurodelinae</taxon>
        <taxon>Pleurodeles</taxon>
    </lineage>
</organism>
<evidence type="ECO:0000313" key="2">
    <source>
        <dbReference type="EMBL" id="KAJ1201782.1"/>
    </source>
</evidence>